<dbReference type="FunFam" id="3.30.2080.10:FF:000001">
    <property type="entry name" value="Alpha-1,2-mannosidase subfamily"/>
    <property type="match status" value="1"/>
</dbReference>
<gene>
    <name evidence="4" type="ORF">CFBP2533_09530</name>
    <name evidence="5" type="ORF">E1J24_09835</name>
</gene>
<dbReference type="GO" id="GO:0005975">
    <property type="term" value="P:carbohydrate metabolic process"/>
    <property type="evidence" value="ECO:0007669"/>
    <property type="project" value="InterPro"/>
</dbReference>
<dbReference type="EMBL" id="LR828261">
    <property type="protein sequence ID" value="CAD0309701.1"/>
    <property type="molecule type" value="Genomic_DNA"/>
</dbReference>
<keyword evidence="5" id="KW-0378">Hydrolase</keyword>
<dbReference type="Gene3D" id="1.20.1050.60">
    <property type="entry name" value="alpha-1,2-mannosidase"/>
    <property type="match status" value="1"/>
</dbReference>
<accession>A0A6V7C7U0</accession>
<dbReference type="RefSeq" id="WP_168958258.1">
    <property type="nucleotide sequence ID" value="NZ_CP098604.1"/>
</dbReference>
<feature type="domain" description="Glycosyl hydrolase family 92" evidence="2">
    <location>
        <begin position="451"/>
        <end position="962"/>
    </location>
</feature>
<reference evidence="5" key="1">
    <citation type="submission" date="2019-03" db="EMBL/GenBank/DDBJ databases">
        <authorList>
            <person name="Moriniere L."/>
            <person name="Burlet A."/>
            <person name="Rosenthal E."/>
            <person name="Portier P."/>
            <person name="Lavire C."/>
            <person name="Nesme X."/>
            <person name="Bull C.T."/>
            <person name="Le Saux M."/>
            <person name="Bertolla F."/>
        </authorList>
    </citation>
    <scope>NUCLEOTIDE SEQUENCE</scope>
    <source>
        <strain evidence="5">CFBP2533</strain>
    </source>
</reference>
<dbReference type="InterPro" id="IPR050883">
    <property type="entry name" value="PNGase"/>
</dbReference>
<dbReference type="GO" id="GO:0000224">
    <property type="term" value="F:peptide-N4-(N-acetyl-beta-glucosaminyl)asparagine amidase activity"/>
    <property type="evidence" value="ECO:0007669"/>
    <property type="project" value="TreeGrafter"/>
</dbReference>
<evidence type="ECO:0000259" key="3">
    <source>
        <dbReference type="Pfam" id="PF17678"/>
    </source>
</evidence>
<dbReference type="PANTHER" id="PTHR12143:SF43">
    <property type="entry name" value="PUTATIVE-RELATED"/>
    <property type="match status" value="1"/>
</dbReference>
<proteinExistence type="predicted"/>
<evidence type="ECO:0000256" key="1">
    <source>
        <dbReference type="SAM" id="SignalP"/>
    </source>
</evidence>
<keyword evidence="1" id="KW-0732">Signal</keyword>
<protein>
    <submittedName>
        <fullName evidence="5">Glycoside hydrolase family 92 protein</fullName>
    </submittedName>
</protein>
<dbReference type="InterPro" id="IPR041371">
    <property type="entry name" value="GH92_N"/>
</dbReference>
<evidence type="ECO:0000313" key="6">
    <source>
        <dbReference type="Proteomes" id="UP000548771"/>
    </source>
</evidence>
<dbReference type="InterPro" id="IPR008928">
    <property type="entry name" value="6-hairpin_glycosidase_sf"/>
</dbReference>
<reference evidence="5" key="3">
    <citation type="journal article" date="2020" name="Syst. Appl. Microbiol.">
        <title>Clarifying the taxonomy of the causal agent of bacterial leaf spot of lettuce through a polyphasic approach reveals that Xanthomonas cynarae Trebaol et al. 2000 emend. Timilsina et al. 2019 is a later heterotypic synonym of Xanthomonas hortorum Vauterin et al. 1995.</title>
        <authorList>
            <person name="Moriniere L."/>
            <person name="Burlet A."/>
            <person name="Rosenthal E.R."/>
            <person name="Nesme X."/>
            <person name="Portier P."/>
            <person name="Bull C.T."/>
            <person name="Lavire C."/>
            <person name="Fischer-Le Saux M."/>
            <person name="Bertolla F."/>
        </authorList>
    </citation>
    <scope>NUCLEOTIDE SEQUENCE</scope>
    <source>
        <strain evidence="5">CFBP2533</strain>
    </source>
</reference>
<reference evidence="4" key="4">
    <citation type="submission" date="2020-07" db="EMBL/GenBank/DDBJ databases">
        <authorList>
            <person name="Pothier F. J."/>
        </authorList>
    </citation>
    <scope>NUCLEOTIDE SEQUENCE</scope>
    <source>
        <strain evidence="4">CFBP 2533</strain>
    </source>
</reference>
<dbReference type="InterPro" id="IPR005887">
    <property type="entry name" value="GH92_a_mannosidase_put"/>
</dbReference>
<dbReference type="InterPro" id="IPR014718">
    <property type="entry name" value="GH-type_carb-bd"/>
</dbReference>
<dbReference type="GO" id="GO:0030246">
    <property type="term" value="F:carbohydrate binding"/>
    <property type="evidence" value="ECO:0007669"/>
    <property type="project" value="InterPro"/>
</dbReference>
<dbReference type="Gene3D" id="2.70.98.10">
    <property type="match status" value="1"/>
</dbReference>
<dbReference type="GO" id="GO:0005829">
    <property type="term" value="C:cytosol"/>
    <property type="evidence" value="ECO:0007669"/>
    <property type="project" value="TreeGrafter"/>
</dbReference>
<dbReference type="GO" id="GO:0006516">
    <property type="term" value="P:glycoprotein catabolic process"/>
    <property type="evidence" value="ECO:0007669"/>
    <property type="project" value="TreeGrafter"/>
</dbReference>
<evidence type="ECO:0000313" key="4">
    <source>
        <dbReference type="EMBL" id="CAD0309688.1"/>
    </source>
</evidence>
<dbReference type="Pfam" id="PF07971">
    <property type="entry name" value="Glyco_hydro_92"/>
    <property type="match status" value="1"/>
</dbReference>
<dbReference type="Proteomes" id="UP000548771">
    <property type="component" value="Unassembled WGS sequence"/>
</dbReference>
<dbReference type="Pfam" id="PF17678">
    <property type="entry name" value="Glyco_hydro_92N"/>
    <property type="match status" value="1"/>
</dbReference>
<name>A0A6V7C7U0_9XANT</name>
<dbReference type="FunFam" id="1.20.1050.60:FF:000001">
    <property type="entry name" value="Putative alpha-1,2-mannosidase"/>
    <property type="match status" value="1"/>
</dbReference>
<dbReference type="EMBL" id="SMDX01000010">
    <property type="protein sequence ID" value="NMI22135.1"/>
    <property type="molecule type" value="Genomic_DNA"/>
</dbReference>
<dbReference type="InterPro" id="IPR012939">
    <property type="entry name" value="Glyco_hydro_92"/>
</dbReference>
<feature type="signal peptide" evidence="1">
    <location>
        <begin position="1"/>
        <end position="31"/>
    </location>
</feature>
<feature type="domain" description="Glycosyl hydrolase family 92 N-terminal" evidence="3">
    <location>
        <begin position="227"/>
        <end position="445"/>
    </location>
</feature>
<dbReference type="Gene3D" id="1.20.1610.10">
    <property type="entry name" value="alpha-1,2-mannosidases domains"/>
    <property type="match status" value="1"/>
</dbReference>
<dbReference type="AlphaFoldDB" id="A0A6V7C7U0"/>
<evidence type="ECO:0000313" key="5">
    <source>
        <dbReference type="EMBL" id="NMI22135.1"/>
    </source>
</evidence>
<evidence type="ECO:0000259" key="2">
    <source>
        <dbReference type="Pfam" id="PF07971"/>
    </source>
</evidence>
<dbReference type="EMBL" id="LR828261">
    <property type="protein sequence ID" value="CAD0309688.1"/>
    <property type="molecule type" value="Genomic_DNA"/>
</dbReference>
<dbReference type="Gene3D" id="3.30.2080.10">
    <property type="entry name" value="GH92 mannosidase domain"/>
    <property type="match status" value="1"/>
</dbReference>
<organism evidence="4">
    <name type="scientific">Xanthomonas hortorum pv. pelargonii</name>
    <dbReference type="NCBI Taxonomy" id="453602"/>
    <lineage>
        <taxon>Bacteria</taxon>
        <taxon>Pseudomonadati</taxon>
        <taxon>Pseudomonadota</taxon>
        <taxon>Gammaproteobacteria</taxon>
        <taxon>Lysobacterales</taxon>
        <taxon>Lysobacteraceae</taxon>
        <taxon>Xanthomonas</taxon>
    </lineage>
</organism>
<dbReference type="NCBIfam" id="TIGR01180">
    <property type="entry name" value="aman2_put"/>
    <property type="match status" value="1"/>
</dbReference>
<sequence>MTSPVVLLRPRGSLFSIAVVLACVAPLPVGAATGFSSSFEEGQPLPVSAAAGDVQMAIGTGPAAPYAAKPNAGYSGAHALRYDGRGAGGRRTLFSSDSLIGPDTTLSWLVLPESVGSDHVASTYVSLDLLLDDGTRMSASAAQDQHGVALGAHAQGDSKTLYPQQWARKAVRLGDVAALRGRRVVAIELEVAPPAGEASAGWIDDIAIADVPLTPATRPSDWVLTTRGTQSNGTFSRGNNFPATAVPHGFNFWTPVTDAGTLTWLYRWNEHNAADNRPRLQALSLSHQPSPWMGDRQTFQVMPSLSKGAPEADRSKRALAFSHDTEIARPYRYAVQLDNGIQAEIAPTDHAALFRFRFPAQGDANLLFDNVDARGGLHLDAATQTLSGYTDVRSGLSTGATRMYVYASFDTPWKNNGLSDTGRPTGWIKFDAGSTRQVQMRIATSLISLDQAKRNLALEIAPQATFEQIAARAQDAWDALLGRFDVPDATADQKTTLYSNLYRLHLYPNSGHENVGSATAPDWRYASQSSWSDTNIDGSATRSFAPIRDGRIYVNNGLWDTFRTAWPAYALFASDDAGAFVQGFLEQSRAGGWVARWSSPGYADLMVGTSSDVAFADAWLKGVQGFDPTEAYVAALKNATVVAPDRHVGRKGMARSTFRGYADTDTHEGMSWSMEGALNDFGISNMADALSKQATTATARERYATEALYFRYRAAGYSALFDPSIGFFQGRTPDGHWRVDAAQYDPRVWGNDYTESSGWTFAFTAPHDGEGLATLYGGRAGLAAKLDTFFATPETAEARFAGSYGDTIHEMTEARDVRMGMYAPSNQTAHHLPWMYLYAGQPWKTQRITREILARLYLGSEIGQGYPGDEDNGEMSAWYLFAALGLYPLRMGAPEYVIGSPLFTHASVRLPNGGTLTVNAPQNSPQNVYVQSLRVNGKPWRKTWLPHVDIAKGATLDFVMGPTPSRWGTGPDDVPPSLTAPGKRPAPLQDLLGDTARITLDNGGDVAALHDDDAGTVAAVASTSTSTSTSKSKSTLTLTLSGIARVTPTLYTLTSGNAAISAVGWTLEARAPGAAWTMIDQRRDEAFDWPLQTRPFRIARPGAYVEYRLRFSAPGKVQLAEIELLGVPPAVR</sequence>
<dbReference type="SUPFAM" id="SSF48208">
    <property type="entry name" value="Six-hairpin glycosidases"/>
    <property type="match status" value="1"/>
</dbReference>
<reference evidence="6" key="2">
    <citation type="journal article" date="2020" name="Syst. Appl. Microbiol.">
        <title>Clarifying the taxonomy of the causal agent of bacterial leaf spot of lettuce through a polyphasic approach reveals that Xanthomonas cynarae Trebaol et al. 2000 emend. Timilsina et al. 2019 is a later heterotypic synonym of Xanthomonas hortorum Vauterin et al. 1995.</title>
        <authorList>
            <person name="Moriniere L."/>
            <person name="Burlet A."/>
            <person name="Rosenthal E.R."/>
            <person name="Nesme X."/>
            <person name="Portier P."/>
            <person name="Bull C.T."/>
            <person name="Lavire C."/>
            <person name="Fischer-Le Saux M."/>
            <person name="Bertolla F."/>
        </authorList>
    </citation>
    <scope>NUCLEOTIDE SEQUENCE [LARGE SCALE GENOMIC DNA]</scope>
    <source>
        <strain evidence="6">CFBP2533</strain>
    </source>
</reference>
<dbReference type="PANTHER" id="PTHR12143">
    <property type="entry name" value="PEPTIDE N-GLYCANASE PNGASE -RELATED"/>
    <property type="match status" value="1"/>
</dbReference>
<feature type="chain" id="PRO_5042750388" evidence="1">
    <location>
        <begin position="32"/>
        <end position="1132"/>
    </location>
</feature>